<dbReference type="OrthoDB" id="21214at2759"/>
<dbReference type="PANTHER" id="PTHR33112:SF10">
    <property type="entry name" value="TOL"/>
    <property type="match status" value="1"/>
</dbReference>
<gene>
    <name evidence="2" type="ORF">BDV96DRAFT_639371</name>
</gene>
<evidence type="ECO:0000313" key="3">
    <source>
        <dbReference type="Proteomes" id="UP000799770"/>
    </source>
</evidence>
<protein>
    <recommendedName>
        <fullName evidence="1">Heterokaryon incompatibility domain-containing protein</fullName>
    </recommendedName>
</protein>
<dbReference type="InterPro" id="IPR010730">
    <property type="entry name" value="HET"/>
</dbReference>
<dbReference type="EMBL" id="ML977310">
    <property type="protein sequence ID" value="KAF2122809.1"/>
    <property type="molecule type" value="Genomic_DNA"/>
</dbReference>
<dbReference type="PANTHER" id="PTHR33112">
    <property type="entry name" value="DOMAIN PROTEIN, PUTATIVE-RELATED"/>
    <property type="match status" value="1"/>
</dbReference>
<evidence type="ECO:0000313" key="2">
    <source>
        <dbReference type="EMBL" id="KAF2122809.1"/>
    </source>
</evidence>
<feature type="domain" description="Heterokaryon incompatibility" evidence="1">
    <location>
        <begin position="55"/>
        <end position="142"/>
    </location>
</feature>
<sequence>MGTHDIIMAPVKWYRRTNEWVQNSVTYQWHCNSKFKANRRILLKKVGGKQLMVASIIQDSSDEWAKESATMDQVYRNGICNIAACEATNSHQGIFINRNAIHGSPITVNRSFSDREIVFTLLPDWIRWTRRQAPLYKRGWVLKKGY</sequence>
<organism evidence="2 3">
    <name type="scientific">Lophiotrema nucula</name>
    <dbReference type="NCBI Taxonomy" id="690887"/>
    <lineage>
        <taxon>Eukaryota</taxon>
        <taxon>Fungi</taxon>
        <taxon>Dikarya</taxon>
        <taxon>Ascomycota</taxon>
        <taxon>Pezizomycotina</taxon>
        <taxon>Dothideomycetes</taxon>
        <taxon>Pleosporomycetidae</taxon>
        <taxon>Pleosporales</taxon>
        <taxon>Lophiotremataceae</taxon>
        <taxon>Lophiotrema</taxon>
    </lineage>
</organism>
<keyword evidence="3" id="KW-1185">Reference proteome</keyword>
<dbReference type="Proteomes" id="UP000799770">
    <property type="component" value="Unassembled WGS sequence"/>
</dbReference>
<reference evidence="2" key="1">
    <citation type="journal article" date="2020" name="Stud. Mycol.">
        <title>101 Dothideomycetes genomes: a test case for predicting lifestyles and emergence of pathogens.</title>
        <authorList>
            <person name="Haridas S."/>
            <person name="Albert R."/>
            <person name="Binder M."/>
            <person name="Bloem J."/>
            <person name="Labutti K."/>
            <person name="Salamov A."/>
            <person name="Andreopoulos B."/>
            <person name="Baker S."/>
            <person name="Barry K."/>
            <person name="Bills G."/>
            <person name="Bluhm B."/>
            <person name="Cannon C."/>
            <person name="Castanera R."/>
            <person name="Culley D."/>
            <person name="Daum C."/>
            <person name="Ezra D."/>
            <person name="Gonzalez J."/>
            <person name="Henrissat B."/>
            <person name="Kuo A."/>
            <person name="Liang C."/>
            <person name="Lipzen A."/>
            <person name="Lutzoni F."/>
            <person name="Magnuson J."/>
            <person name="Mondo S."/>
            <person name="Nolan M."/>
            <person name="Ohm R."/>
            <person name="Pangilinan J."/>
            <person name="Park H.-J."/>
            <person name="Ramirez L."/>
            <person name="Alfaro M."/>
            <person name="Sun H."/>
            <person name="Tritt A."/>
            <person name="Yoshinaga Y."/>
            <person name="Zwiers L.-H."/>
            <person name="Turgeon B."/>
            <person name="Goodwin S."/>
            <person name="Spatafora J."/>
            <person name="Crous P."/>
            <person name="Grigoriev I."/>
        </authorList>
    </citation>
    <scope>NUCLEOTIDE SEQUENCE</scope>
    <source>
        <strain evidence="2">CBS 627.86</strain>
    </source>
</reference>
<dbReference type="Pfam" id="PF06985">
    <property type="entry name" value="HET"/>
    <property type="match status" value="1"/>
</dbReference>
<evidence type="ECO:0000259" key="1">
    <source>
        <dbReference type="Pfam" id="PF06985"/>
    </source>
</evidence>
<dbReference type="AlphaFoldDB" id="A0A6A5ZTK6"/>
<accession>A0A6A5ZTK6</accession>
<name>A0A6A5ZTK6_9PLEO</name>
<proteinExistence type="predicted"/>